<sequence>MHTQFLKRSLFTTLFTSSLLLSAAASADGVLSGINTSPLTIDDDATTSIVSGTQFQNDSELSVIGWPFSVDPVLANQGTFINNGTFYGKYSDLNNSGILLNTGSMTTHVSDLNNAASGQITNTGYIENKSGRWINDGQIDNQAEFLNQGTFSNNGQLSNNDILTNTGTLSSYRGGTVTNNGILTNSRAGKLNNYIASTLVNNGTLNNEGTFTNAGRLINQGSMTNNYVLTNAINDTVVNNGVMTNNKSIYNQNAFVNTGTFINNEKAKLVGSGAWVGDYTQTAGQTINNGVMSQTSVNINGGNLSGTGTINSLVTVNGTGYDNYASLTAGNSVGTMTINGNYTQGEFGSMVVEFDETHSDLLDISGVASLAGLLSFEFIGDDVQEGTFNFLTFASIVGSFDSIILPAISGFNFEVVFGDTFANLVISQAVSAVPIPAAFFLLAPVLFGFLGLRRKASLVA</sequence>
<evidence type="ECO:0000256" key="1">
    <source>
        <dbReference type="SAM" id="Phobius"/>
    </source>
</evidence>
<dbReference type="Proteomes" id="UP001161423">
    <property type="component" value="Unassembled WGS sequence"/>
</dbReference>
<accession>A0ABQ5TY13</accession>
<gene>
    <name evidence="3" type="ORF">GCM10007891_15640</name>
</gene>
<comment type="caution">
    <text evidence="3">The sequence shown here is derived from an EMBL/GenBank/DDBJ whole genome shotgun (WGS) entry which is preliminary data.</text>
</comment>
<proteinExistence type="predicted"/>
<dbReference type="InterPro" id="IPR011050">
    <property type="entry name" value="Pectin_lyase_fold/virulence"/>
</dbReference>
<evidence type="ECO:0000313" key="3">
    <source>
        <dbReference type="EMBL" id="GLP99710.1"/>
    </source>
</evidence>
<reference evidence="3" key="2">
    <citation type="submission" date="2023-01" db="EMBL/GenBank/DDBJ databases">
        <title>Draft genome sequence of Methylophaga thalassica strain NBRC 102424.</title>
        <authorList>
            <person name="Sun Q."/>
            <person name="Mori K."/>
        </authorList>
    </citation>
    <scope>NUCLEOTIDE SEQUENCE</scope>
    <source>
        <strain evidence="3">NBRC 102424</strain>
    </source>
</reference>
<keyword evidence="1" id="KW-0812">Transmembrane</keyword>
<feature type="signal peptide" evidence="2">
    <location>
        <begin position="1"/>
        <end position="27"/>
    </location>
</feature>
<dbReference type="EMBL" id="BSND01000005">
    <property type="protein sequence ID" value="GLP99710.1"/>
    <property type="molecule type" value="Genomic_DNA"/>
</dbReference>
<protein>
    <submittedName>
        <fullName evidence="3">Uncharacterized protein</fullName>
    </submittedName>
</protein>
<keyword evidence="1" id="KW-1133">Transmembrane helix</keyword>
<evidence type="ECO:0000313" key="4">
    <source>
        <dbReference type="Proteomes" id="UP001161423"/>
    </source>
</evidence>
<feature type="transmembrane region" description="Helical" evidence="1">
    <location>
        <begin position="433"/>
        <end position="452"/>
    </location>
</feature>
<keyword evidence="1" id="KW-0472">Membrane</keyword>
<name>A0ABQ5TY13_9GAMM</name>
<evidence type="ECO:0000256" key="2">
    <source>
        <dbReference type="SAM" id="SignalP"/>
    </source>
</evidence>
<organism evidence="3 4">
    <name type="scientific">Methylophaga thalassica</name>
    <dbReference type="NCBI Taxonomy" id="40223"/>
    <lineage>
        <taxon>Bacteria</taxon>
        <taxon>Pseudomonadati</taxon>
        <taxon>Pseudomonadota</taxon>
        <taxon>Gammaproteobacteria</taxon>
        <taxon>Thiotrichales</taxon>
        <taxon>Piscirickettsiaceae</taxon>
        <taxon>Methylophaga</taxon>
    </lineage>
</organism>
<dbReference type="SUPFAM" id="SSF51126">
    <property type="entry name" value="Pectin lyase-like"/>
    <property type="match status" value="1"/>
</dbReference>
<keyword evidence="4" id="KW-1185">Reference proteome</keyword>
<reference evidence="3" key="1">
    <citation type="journal article" date="2014" name="Int. J. Syst. Evol. Microbiol.">
        <title>Complete genome of a new Firmicutes species belonging to the dominant human colonic microbiota ('Ruminococcus bicirculans') reveals two chromosomes and a selective capacity to utilize plant glucans.</title>
        <authorList>
            <consortium name="NISC Comparative Sequencing Program"/>
            <person name="Wegmann U."/>
            <person name="Louis P."/>
            <person name="Goesmann A."/>
            <person name="Henrissat B."/>
            <person name="Duncan S.H."/>
            <person name="Flint H.J."/>
        </authorList>
    </citation>
    <scope>NUCLEOTIDE SEQUENCE</scope>
    <source>
        <strain evidence="3">NBRC 102424</strain>
    </source>
</reference>
<feature type="chain" id="PRO_5045827666" evidence="2">
    <location>
        <begin position="28"/>
        <end position="460"/>
    </location>
</feature>
<keyword evidence="2" id="KW-0732">Signal</keyword>
<dbReference type="RefSeq" id="WP_284722992.1">
    <property type="nucleotide sequence ID" value="NZ_BSND01000005.1"/>
</dbReference>